<evidence type="ECO:0000256" key="5">
    <source>
        <dbReference type="SAM" id="MobiDB-lite"/>
    </source>
</evidence>
<keyword evidence="1" id="KW-0229">DNA integration</keyword>
<feature type="domain" description="Tyr recombinase" evidence="6">
    <location>
        <begin position="183"/>
        <end position="361"/>
    </location>
</feature>
<dbReference type="Proteomes" id="UP000316639">
    <property type="component" value="Unassembled WGS sequence"/>
</dbReference>
<sequence>MKADQRTYEVVATADQGLPFVMVDETGVPVAVIADYLRELVASDCSPLTVRSYAFDLLTWFRFLLVEEVDWEQVTRTQVRDYVLMLRSAVNPQRRSANPEGQVGRGSRTGKHPRSPGYAPATINHRLAVLASFYDFSKRTGAGPLVNPVPGPGPGDRNMRHQSPLEPRTPSRRGSYRQKTPELVPRAIPDDLYHEVFEALASDRDRAIVALLVSSAARATELLGMTATDVDWGGQRIRLIGKGTRQPEWVAVSPDSLMWLGRYLARERPGLEPNGALWLTLRRPHRPLKYQALRAMLLRVNAKLGLDLVLHDFRHTCGIRLANDPSIPITDVQAHLRHRTLASSEPYRARRWSSRGRGCRRGSAPPACAR</sequence>
<evidence type="ECO:0000256" key="3">
    <source>
        <dbReference type="ARBA" id="ARBA00023172"/>
    </source>
</evidence>
<feature type="domain" description="Core-binding (CB)" evidence="7">
    <location>
        <begin position="27"/>
        <end position="138"/>
    </location>
</feature>
<keyword evidence="3" id="KW-0233">DNA recombination</keyword>
<organism evidence="8 9">
    <name type="scientific">Lentzea tibetensis</name>
    <dbReference type="NCBI Taxonomy" id="2591470"/>
    <lineage>
        <taxon>Bacteria</taxon>
        <taxon>Bacillati</taxon>
        <taxon>Actinomycetota</taxon>
        <taxon>Actinomycetes</taxon>
        <taxon>Pseudonocardiales</taxon>
        <taxon>Pseudonocardiaceae</taxon>
        <taxon>Lentzea</taxon>
    </lineage>
</organism>
<keyword evidence="2 4" id="KW-0238">DNA-binding</keyword>
<evidence type="ECO:0000256" key="4">
    <source>
        <dbReference type="PROSITE-ProRule" id="PRU01248"/>
    </source>
</evidence>
<feature type="region of interest" description="Disordered" evidence="5">
    <location>
        <begin position="347"/>
        <end position="370"/>
    </location>
</feature>
<evidence type="ECO:0000259" key="6">
    <source>
        <dbReference type="PROSITE" id="PS51898"/>
    </source>
</evidence>
<protein>
    <submittedName>
        <fullName evidence="8">Tyrosine-type recombinase/integrase</fullName>
    </submittedName>
</protein>
<name>A0A563EHQ4_9PSEU</name>
<dbReference type="PANTHER" id="PTHR30349:SF81">
    <property type="entry name" value="TYROSINE RECOMBINASE XERC"/>
    <property type="match status" value="1"/>
</dbReference>
<evidence type="ECO:0000313" key="8">
    <source>
        <dbReference type="EMBL" id="TWP46028.1"/>
    </source>
</evidence>
<evidence type="ECO:0000313" key="9">
    <source>
        <dbReference type="Proteomes" id="UP000316639"/>
    </source>
</evidence>
<dbReference type="GO" id="GO:0006310">
    <property type="term" value="P:DNA recombination"/>
    <property type="evidence" value="ECO:0007669"/>
    <property type="project" value="UniProtKB-KW"/>
</dbReference>
<dbReference type="GO" id="GO:0003677">
    <property type="term" value="F:DNA binding"/>
    <property type="evidence" value="ECO:0007669"/>
    <property type="project" value="UniProtKB-UniRule"/>
</dbReference>
<dbReference type="PROSITE" id="PS51900">
    <property type="entry name" value="CB"/>
    <property type="match status" value="1"/>
</dbReference>
<dbReference type="CDD" id="cd00397">
    <property type="entry name" value="DNA_BRE_C"/>
    <property type="match status" value="1"/>
</dbReference>
<dbReference type="InterPro" id="IPR004107">
    <property type="entry name" value="Integrase_SAM-like_N"/>
</dbReference>
<dbReference type="OrthoDB" id="3216232at2"/>
<gene>
    <name evidence="8" type="ORF">FKR81_37255</name>
</gene>
<dbReference type="Pfam" id="PF00589">
    <property type="entry name" value="Phage_integrase"/>
    <property type="match status" value="1"/>
</dbReference>
<reference evidence="8 9" key="1">
    <citation type="submission" date="2019-07" db="EMBL/GenBank/DDBJ databases">
        <title>Lentzea xizangensis sp. nov., isolated from Qinghai-Tibetan Plateau Soils.</title>
        <authorList>
            <person name="Huang J."/>
        </authorList>
    </citation>
    <scope>NUCLEOTIDE SEQUENCE [LARGE SCALE GENOMIC DNA]</scope>
    <source>
        <strain evidence="8 9">FXJ1.1311</strain>
    </source>
</reference>
<feature type="region of interest" description="Disordered" evidence="5">
    <location>
        <begin position="144"/>
        <end position="181"/>
    </location>
</feature>
<comment type="caution">
    <text evidence="8">The sequence shown here is derived from an EMBL/GenBank/DDBJ whole genome shotgun (WGS) entry which is preliminary data.</text>
</comment>
<dbReference type="PANTHER" id="PTHR30349">
    <property type="entry name" value="PHAGE INTEGRASE-RELATED"/>
    <property type="match status" value="1"/>
</dbReference>
<feature type="compositionally biased region" description="Basic residues" evidence="5">
    <location>
        <begin position="349"/>
        <end position="360"/>
    </location>
</feature>
<dbReference type="SUPFAM" id="SSF56349">
    <property type="entry name" value="DNA breaking-rejoining enzymes"/>
    <property type="match status" value="1"/>
</dbReference>
<dbReference type="EMBL" id="VOBR01000036">
    <property type="protein sequence ID" value="TWP46028.1"/>
    <property type="molecule type" value="Genomic_DNA"/>
</dbReference>
<dbReference type="InterPro" id="IPR011010">
    <property type="entry name" value="DNA_brk_join_enz"/>
</dbReference>
<dbReference type="PROSITE" id="PS51898">
    <property type="entry name" value="TYR_RECOMBINASE"/>
    <property type="match status" value="1"/>
</dbReference>
<accession>A0A563EHQ4</accession>
<dbReference type="Gene3D" id="1.10.150.130">
    <property type="match status" value="1"/>
</dbReference>
<keyword evidence="9" id="KW-1185">Reference proteome</keyword>
<dbReference type="Pfam" id="PF02899">
    <property type="entry name" value="Phage_int_SAM_1"/>
    <property type="match status" value="1"/>
</dbReference>
<dbReference type="InterPro" id="IPR010998">
    <property type="entry name" value="Integrase_recombinase_N"/>
</dbReference>
<dbReference type="InterPro" id="IPR013762">
    <property type="entry name" value="Integrase-like_cat_sf"/>
</dbReference>
<dbReference type="RefSeq" id="WP_146358994.1">
    <property type="nucleotide sequence ID" value="NZ_VOBR01000036.1"/>
</dbReference>
<dbReference type="InterPro" id="IPR050090">
    <property type="entry name" value="Tyrosine_recombinase_XerCD"/>
</dbReference>
<dbReference type="Gene3D" id="1.10.443.10">
    <property type="entry name" value="Intergrase catalytic core"/>
    <property type="match status" value="1"/>
</dbReference>
<dbReference type="AlphaFoldDB" id="A0A563EHQ4"/>
<proteinExistence type="predicted"/>
<feature type="compositionally biased region" description="Low complexity" evidence="5">
    <location>
        <begin position="361"/>
        <end position="370"/>
    </location>
</feature>
<dbReference type="GO" id="GO:0015074">
    <property type="term" value="P:DNA integration"/>
    <property type="evidence" value="ECO:0007669"/>
    <property type="project" value="UniProtKB-KW"/>
</dbReference>
<dbReference type="InterPro" id="IPR044068">
    <property type="entry name" value="CB"/>
</dbReference>
<evidence type="ECO:0000256" key="2">
    <source>
        <dbReference type="ARBA" id="ARBA00023125"/>
    </source>
</evidence>
<feature type="region of interest" description="Disordered" evidence="5">
    <location>
        <begin position="93"/>
        <end position="118"/>
    </location>
</feature>
<evidence type="ECO:0000259" key="7">
    <source>
        <dbReference type="PROSITE" id="PS51900"/>
    </source>
</evidence>
<dbReference type="InterPro" id="IPR002104">
    <property type="entry name" value="Integrase_catalytic"/>
</dbReference>
<evidence type="ECO:0000256" key="1">
    <source>
        <dbReference type="ARBA" id="ARBA00022908"/>
    </source>
</evidence>